<keyword evidence="5" id="KW-0413">Isomerase</keyword>
<dbReference type="CDD" id="cd00165">
    <property type="entry name" value="S4"/>
    <property type="match status" value="1"/>
</dbReference>
<dbReference type="EC" id="5.4.99.-" evidence="5"/>
<dbReference type="CDD" id="cd02869">
    <property type="entry name" value="PseudoU_synth_RluA_like"/>
    <property type="match status" value="1"/>
</dbReference>
<dbReference type="GO" id="GO:0140098">
    <property type="term" value="F:catalytic activity, acting on RNA"/>
    <property type="evidence" value="ECO:0007669"/>
    <property type="project" value="UniProtKB-ARBA"/>
</dbReference>
<dbReference type="PANTHER" id="PTHR21600:SF35">
    <property type="entry name" value="PSEUDOURIDINE SYNTHASE"/>
    <property type="match status" value="1"/>
</dbReference>
<dbReference type="Gene3D" id="3.30.2350.10">
    <property type="entry name" value="Pseudouridine synthase"/>
    <property type="match status" value="1"/>
</dbReference>
<feature type="domain" description="Pseudouridine synthase RsuA/RluA-like" evidence="6">
    <location>
        <begin position="92"/>
        <end position="243"/>
    </location>
</feature>
<reference evidence="7 8" key="1">
    <citation type="submission" date="2016-01" db="EMBL/GenBank/DDBJ databases">
        <authorList>
            <person name="Oliw E.H."/>
        </authorList>
    </citation>
    <scope>NUCLEOTIDE SEQUENCE [LARGE SCALE GENOMIC DNA]</scope>
    <source>
        <strain evidence="7 8">KA00635</strain>
    </source>
</reference>
<dbReference type="PROSITE" id="PS50889">
    <property type="entry name" value="S4"/>
    <property type="match status" value="1"/>
</dbReference>
<evidence type="ECO:0000313" key="7">
    <source>
        <dbReference type="EMBL" id="KXB38020.1"/>
    </source>
</evidence>
<evidence type="ECO:0000256" key="1">
    <source>
        <dbReference type="ARBA" id="ARBA00000073"/>
    </source>
</evidence>
<dbReference type="PROSITE" id="PS01129">
    <property type="entry name" value="PSI_RLU"/>
    <property type="match status" value="1"/>
</dbReference>
<evidence type="ECO:0000259" key="6">
    <source>
        <dbReference type="Pfam" id="PF00849"/>
    </source>
</evidence>
<organism evidence="7 8">
    <name type="scientific">Aerococcus christensenii</name>
    <dbReference type="NCBI Taxonomy" id="87541"/>
    <lineage>
        <taxon>Bacteria</taxon>
        <taxon>Bacillati</taxon>
        <taxon>Bacillota</taxon>
        <taxon>Bacilli</taxon>
        <taxon>Lactobacillales</taxon>
        <taxon>Aerococcaceae</taxon>
        <taxon>Aerococcus</taxon>
    </lineage>
</organism>
<dbReference type="InterPro" id="IPR006225">
    <property type="entry name" value="PsdUridine_synth_RluC/D"/>
</dbReference>
<dbReference type="PATRIC" id="fig|87541.4.peg.181"/>
<dbReference type="GO" id="GO:0009982">
    <property type="term" value="F:pseudouridine synthase activity"/>
    <property type="evidence" value="ECO:0007669"/>
    <property type="project" value="InterPro"/>
</dbReference>
<dbReference type="InterPro" id="IPR006145">
    <property type="entry name" value="PsdUridine_synth_RsuA/RluA"/>
</dbReference>
<comment type="function">
    <text evidence="5">Responsible for synthesis of pseudouridine from uracil.</text>
</comment>
<comment type="similarity">
    <text evidence="2 5">Belongs to the pseudouridine synthase RluA family.</text>
</comment>
<sequence length="302" mass="34993">MERIGETMLFFSWVCEEAMSVRTFLKRKGVSRKQLADIKYRQGYILVNNKIRQSRHRLEVGDKVTVVYPPEGLQDSILPVAHPLKILYEDRDYLIINKPSGYTSIPSYAKEEPCMANFVKAYYQEKAYDNQVIHVVTRLDRYTSGAMLFAKHKYAHSMMDTLMQKGGLDKRYYAYTKDLLPQKHGVIEVPIGRKEDSILERCVRPDGQYAKTEYWWLQGLGKCQQYEVKLYTGRTHQIRVHFAYLGSPLCGDDFYKGSVEPALQGQALHCHHLVFTQPITGEVVDVEAPLSEELSQWLDLRQ</sequence>
<evidence type="ECO:0000313" key="8">
    <source>
        <dbReference type="Proteomes" id="UP000070422"/>
    </source>
</evidence>
<dbReference type="GO" id="GO:0003723">
    <property type="term" value="F:RNA binding"/>
    <property type="evidence" value="ECO:0007669"/>
    <property type="project" value="UniProtKB-KW"/>
</dbReference>
<dbReference type="InterPro" id="IPR020103">
    <property type="entry name" value="PsdUridine_synth_cat_dom_sf"/>
</dbReference>
<evidence type="ECO:0000256" key="3">
    <source>
        <dbReference type="PIRSR" id="PIRSR606225-1"/>
    </source>
</evidence>
<dbReference type="STRING" id="87541.AWM71_05620"/>
<name>A0A133Y473_9LACT</name>
<keyword evidence="4" id="KW-0694">RNA-binding</keyword>
<evidence type="ECO:0000256" key="5">
    <source>
        <dbReference type="RuleBase" id="RU362028"/>
    </source>
</evidence>
<protein>
    <recommendedName>
        <fullName evidence="5">Pseudouridine synthase</fullName>
        <ecNumber evidence="5">5.4.99.-</ecNumber>
    </recommendedName>
</protein>
<accession>A0A133Y473</accession>
<evidence type="ECO:0000256" key="4">
    <source>
        <dbReference type="PROSITE-ProRule" id="PRU00182"/>
    </source>
</evidence>
<dbReference type="Pfam" id="PF00849">
    <property type="entry name" value="PseudoU_synth_2"/>
    <property type="match status" value="1"/>
</dbReference>
<gene>
    <name evidence="7" type="ORF">HMPREF3187_00181</name>
</gene>
<evidence type="ECO:0000256" key="2">
    <source>
        <dbReference type="ARBA" id="ARBA00010876"/>
    </source>
</evidence>
<dbReference type="NCBIfam" id="TIGR00005">
    <property type="entry name" value="rluA_subfam"/>
    <property type="match status" value="1"/>
</dbReference>
<dbReference type="GO" id="GO:0000455">
    <property type="term" value="P:enzyme-directed rRNA pseudouridine synthesis"/>
    <property type="evidence" value="ECO:0007669"/>
    <property type="project" value="TreeGrafter"/>
</dbReference>
<dbReference type="InterPro" id="IPR050188">
    <property type="entry name" value="RluA_PseudoU_synthase"/>
</dbReference>
<comment type="caution">
    <text evidence="7">The sequence shown here is derived from an EMBL/GenBank/DDBJ whole genome shotgun (WGS) entry which is preliminary data.</text>
</comment>
<dbReference type="SUPFAM" id="SSF55120">
    <property type="entry name" value="Pseudouridine synthase"/>
    <property type="match status" value="1"/>
</dbReference>
<comment type="catalytic activity">
    <reaction evidence="1 5">
        <text>a uridine in RNA = a pseudouridine in RNA</text>
        <dbReference type="Rhea" id="RHEA:48348"/>
        <dbReference type="Rhea" id="RHEA-COMP:12068"/>
        <dbReference type="Rhea" id="RHEA-COMP:12069"/>
        <dbReference type="ChEBI" id="CHEBI:65314"/>
        <dbReference type="ChEBI" id="CHEBI:65315"/>
    </reaction>
</comment>
<dbReference type="AlphaFoldDB" id="A0A133Y473"/>
<feature type="active site" evidence="3">
    <location>
        <position position="140"/>
    </location>
</feature>
<dbReference type="Proteomes" id="UP000070422">
    <property type="component" value="Unassembled WGS sequence"/>
</dbReference>
<dbReference type="InterPro" id="IPR006224">
    <property type="entry name" value="PsdUridine_synth_RluA-like_CS"/>
</dbReference>
<dbReference type="EMBL" id="LSCQ01000013">
    <property type="protein sequence ID" value="KXB38020.1"/>
    <property type="molecule type" value="Genomic_DNA"/>
</dbReference>
<proteinExistence type="inferred from homology"/>
<dbReference type="PANTHER" id="PTHR21600">
    <property type="entry name" value="MITOCHONDRIAL RNA PSEUDOURIDINE SYNTHASE"/>
    <property type="match status" value="1"/>
</dbReference>